<evidence type="ECO:0000313" key="3">
    <source>
        <dbReference type="Proteomes" id="UP000499080"/>
    </source>
</evidence>
<evidence type="ECO:0000256" key="1">
    <source>
        <dbReference type="SAM" id="Phobius"/>
    </source>
</evidence>
<feature type="transmembrane region" description="Helical" evidence="1">
    <location>
        <begin position="95"/>
        <end position="115"/>
    </location>
</feature>
<protein>
    <recommendedName>
        <fullName evidence="4">Gustatory receptor</fullName>
    </recommendedName>
</protein>
<reference evidence="2 3" key="1">
    <citation type="journal article" date="2019" name="Sci. Rep.">
        <title>Orb-weaving spider Araneus ventricosus genome elucidates the spidroin gene catalogue.</title>
        <authorList>
            <person name="Kono N."/>
            <person name="Nakamura H."/>
            <person name="Ohtoshi R."/>
            <person name="Moran D.A.P."/>
            <person name="Shinohara A."/>
            <person name="Yoshida Y."/>
            <person name="Fujiwara M."/>
            <person name="Mori M."/>
            <person name="Tomita M."/>
            <person name="Arakawa K."/>
        </authorList>
    </citation>
    <scope>NUCLEOTIDE SEQUENCE [LARGE SCALE GENOMIC DNA]</scope>
</reference>
<keyword evidence="1" id="KW-0812">Transmembrane</keyword>
<feature type="transmembrane region" description="Helical" evidence="1">
    <location>
        <begin position="52"/>
        <end position="75"/>
    </location>
</feature>
<keyword evidence="3" id="KW-1185">Reference proteome</keyword>
<dbReference type="Proteomes" id="UP000499080">
    <property type="component" value="Unassembled WGS sequence"/>
</dbReference>
<dbReference type="AlphaFoldDB" id="A0A4Y2FUU3"/>
<dbReference type="EMBL" id="BGPR01001029">
    <property type="protein sequence ID" value="GBM43414.1"/>
    <property type="molecule type" value="Genomic_DNA"/>
</dbReference>
<feature type="transmembrane region" description="Helical" evidence="1">
    <location>
        <begin position="205"/>
        <end position="225"/>
    </location>
</feature>
<feature type="transmembrane region" description="Helical" evidence="1">
    <location>
        <begin position="6"/>
        <end position="32"/>
    </location>
</feature>
<evidence type="ECO:0000313" key="2">
    <source>
        <dbReference type="EMBL" id="GBM43414.1"/>
    </source>
</evidence>
<keyword evidence="1" id="KW-0472">Membrane</keyword>
<gene>
    <name evidence="2" type="ORF">AVEN_18589_1</name>
</gene>
<proteinExistence type="predicted"/>
<evidence type="ECO:0008006" key="4">
    <source>
        <dbReference type="Google" id="ProtNLM"/>
    </source>
</evidence>
<organism evidence="2 3">
    <name type="scientific">Araneus ventricosus</name>
    <name type="common">Orbweaver spider</name>
    <name type="synonym">Epeira ventricosa</name>
    <dbReference type="NCBI Taxonomy" id="182803"/>
    <lineage>
        <taxon>Eukaryota</taxon>
        <taxon>Metazoa</taxon>
        <taxon>Ecdysozoa</taxon>
        <taxon>Arthropoda</taxon>
        <taxon>Chelicerata</taxon>
        <taxon>Arachnida</taxon>
        <taxon>Araneae</taxon>
        <taxon>Araneomorphae</taxon>
        <taxon>Entelegynae</taxon>
        <taxon>Araneoidea</taxon>
        <taxon>Araneidae</taxon>
        <taxon>Araneus</taxon>
    </lineage>
</organism>
<accession>A0A4Y2FUU3</accession>
<keyword evidence="1" id="KW-1133">Transmembrane helix</keyword>
<name>A0A4Y2FUU3_ARAVE</name>
<feature type="transmembrane region" description="Helical" evidence="1">
    <location>
        <begin position="171"/>
        <end position="193"/>
    </location>
</feature>
<sequence length="300" mass="34392">MNDPQTRGYVIVSILVTANRFFLCHYSSRLGWIAQRLSKLKIKSSNIFNQKVYLLIGSCIIYWIMNIALAIWTYVEDPEMLYIEIHTFGHSFNDAMLNKTLMIILSSFYIAFFAMPANAFMTFYISVCHDIEDIFHSYKKTMTTQSMPDYGRLTNTYLSLRKFVVEIDNRLNCMVFWAILANVFILYFGVTIITGEGAISVPQRISTSFALVYNAFIFFYACIWANRVSSSAASIAEKASHLEENPKKSPVMHNRYLLVVNQSVYMTVWGVLPLKKSFVLASIGTMITYSVLIKDILSEN</sequence>
<comment type="caution">
    <text evidence="2">The sequence shown here is derived from an EMBL/GenBank/DDBJ whole genome shotgun (WGS) entry which is preliminary data.</text>
</comment>